<dbReference type="Gene3D" id="3.30.70.580">
    <property type="entry name" value="Pseudouridine synthase I, catalytic domain, N-terminal subdomain"/>
    <property type="match status" value="1"/>
</dbReference>
<dbReference type="PIRSF" id="PIRSF001430">
    <property type="entry name" value="tRNA_psdUrid_synth"/>
    <property type="match status" value="1"/>
</dbReference>
<dbReference type="GO" id="GO:0160147">
    <property type="term" value="F:tRNA pseudouridine(38-40) synthase activity"/>
    <property type="evidence" value="ECO:0007669"/>
    <property type="project" value="UniProtKB-EC"/>
</dbReference>
<dbReference type="CDD" id="cd02570">
    <property type="entry name" value="PseudoU_synth_EcTruA"/>
    <property type="match status" value="1"/>
</dbReference>
<reference evidence="9" key="1">
    <citation type="journal article" date="2021" name="PeerJ">
        <title>Extensive microbial diversity within the chicken gut microbiome revealed by metagenomics and culture.</title>
        <authorList>
            <person name="Gilroy R."/>
            <person name="Ravi A."/>
            <person name="Getino M."/>
            <person name="Pursley I."/>
            <person name="Horton D.L."/>
            <person name="Alikhan N.F."/>
            <person name="Baker D."/>
            <person name="Gharbi K."/>
            <person name="Hall N."/>
            <person name="Watson M."/>
            <person name="Adriaenssens E.M."/>
            <person name="Foster-Nyarko E."/>
            <person name="Jarju S."/>
            <person name="Secka A."/>
            <person name="Antonio M."/>
            <person name="Oren A."/>
            <person name="Chaudhuri R.R."/>
            <person name="La Ragione R."/>
            <person name="Hildebrand F."/>
            <person name="Pallen M.J."/>
        </authorList>
    </citation>
    <scope>NUCLEOTIDE SEQUENCE</scope>
    <source>
        <strain evidence="9">B5-657</strain>
    </source>
</reference>
<comment type="subunit">
    <text evidence="4">Homodimer.</text>
</comment>
<dbReference type="GO" id="GO:0031119">
    <property type="term" value="P:tRNA pseudouridine synthesis"/>
    <property type="evidence" value="ECO:0007669"/>
    <property type="project" value="UniProtKB-UniRule"/>
</dbReference>
<dbReference type="FunFam" id="3.30.70.580:FF:000001">
    <property type="entry name" value="tRNA pseudouridine synthase A"/>
    <property type="match status" value="1"/>
</dbReference>
<evidence type="ECO:0000256" key="5">
    <source>
        <dbReference type="PIRSR" id="PIRSR001430-1"/>
    </source>
</evidence>
<comment type="similarity">
    <text evidence="1 4 7">Belongs to the tRNA pseudouridine synthase TruA family.</text>
</comment>
<dbReference type="PANTHER" id="PTHR11142:SF0">
    <property type="entry name" value="TRNA PSEUDOURIDINE SYNTHASE-LIKE 1"/>
    <property type="match status" value="1"/>
</dbReference>
<feature type="binding site" evidence="4 6">
    <location>
        <position position="110"/>
    </location>
    <ligand>
        <name>substrate</name>
    </ligand>
</feature>
<name>A0A9E2KDJ7_9FIRM</name>
<keyword evidence="2 4" id="KW-0819">tRNA processing</keyword>
<feature type="domain" description="Pseudouridine synthase I TruA alpha/beta" evidence="8">
    <location>
        <begin position="143"/>
        <end position="245"/>
    </location>
</feature>
<feature type="domain" description="Pseudouridine synthase I TruA alpha/beta" evidence="8">
    <location>
        <begin position="7"/>
        <end position="103"/>
    </location>
</feature>
<accession>A0A9E2KDJ7</accession>
<evidence type="ECO:0000256" key="7">
    <source>
        <dbReference type="RuleBase" id="RU003792"/>
    </source>
</evidence>
<organism evidence="9 10">
    <name type="scientific">Candidatus Cellulosilyticum pullistercoris</name>
    <dbReference type="NCBI Taxonomy" id="2838521"/>
    <lineage>
        <taxon>Bacteria</taxon>
        <taxon>Bacillati</taxon>
        <taxon>Bacillota</taxon>
        <taxon>Clostridia</taxon>
        <taxon>Lachnospirales</taxon>
        <taxon>Cellulosilyticaceae</taxon>
        <taxon>Cellulosilyticum</taxon>
    </lineage>
</organism>
<comment type="function">
    <text evidence="4">Formation of pseudouridine at positions 38, 39 and 40 in the anticodon stem and loop of transfer RNAs.</text>
</comment>
<comment type="caution">
    <text evidence="4">Lacks conserved residue(s) required for the propagation of feature annotation.</text>
</comment>
<dbReference type="InterPro" id="IPR020103">
    <property type="entry name" value="PsdUridine_synth_cat_dom_sf"/>
</dbReference>
<evidence type="ECO:0000259" key="8">
    <source>
        <dbReference type="Pfam" id="PF01416"/>
    </source>
</evidence>
<evidence type="ECO:0000256" key="1">
    <source>
        <dbReference type="ARBA" id="ARBA00009375"/>
    </source>
</evidence>
<dbReference type="EC" id="5.4.99.12" evidence="4"/>
<dbReference type="InterPro" id="IPR020095">
    <property type="entry name" value="PsdUridine_synth_TruA_C"/>
</dbReference>
<sequence length="245" mass="27541">MKRFKMIVAYDGTNYNGFARQPNGVTIQETLEEAISKIVQHEVRTLGAGRTDQGVHAKGQCVTFDSDTKVPAEKLAKAINSQLPLDISVKTVEEVSMDFQPRFGAKRKTYRYQILNSQVRDPFLYKYSLQYPYKLDIELMQEAANQMVGKHDFACFCSAGSSVKDTVREIYSIEIKKNEDLIAVDICGNGFLYNMVRIIIGTLLRVNEGKLSTGDIKKIINGKDRQKAGPTVPPQGLTMLDIIYE</sequence>
<dbReference type="HAMAP" id="MF_00171">
    <property type="entry name" value="TruA"/>
    <property type="match status" value="1"/>
</dbReference>
<evidence type="ECO:0000256" key="4">
    <source>
        <dbReference type="HAMAP-Rule" id="MF_00171"/>
    </source>
</evidence>
<protein>
    <recommendedName>
        <fullName evidence="4">tRNA pseudouridine synthase A</fullName>
        <ecNumber evidence="4">5.4.99.12</ecNumber>
    </recommendedName>
    <alternativeName>
        <fullName evidence="4">tRNA pseudouridine(38-40) synthase</fullName>
    </alternativeName>
    <alternativeName>
        <fullName evidence="4">tRNA pseudouridylate synthase I</fullName>
    </alternativeName>
    <alternativeName>
        <fullName evidence="4">tRNA-uridine isomerase I</fullName>
    </alternativeName>
</protein>
<comment type="caution">
    <text evidence="9">The sequence shown here is derived from an EMBL/GenBank/DDBJ whole genome shotgun (WGS) entry which is preliminary data.</text>
</comment>
<dbReference type="Pfam" id="PF01416">
    <property type="entry name" value="PseudoU_synth_1"/>
    <property type="match status" value="2"/>
</dbReference>
<reference evidence="9" key="2">
    <citation type="submission" date="2021-04" db="EMBL/GenBank/DDBJ databases">
        <authorList>
            <person name="Gilroy R."/>
        </authorList>
    </citation>
    <scope>NUCLEOTIDE SEQUENCE</scope>
    <source>
        <strain evidence="9">B5-657</strain>
    </source>
</reference>
<dbReference type="GO" id="GO:0003723">
    <property type="term" value="F:RNA binding"/>
    <property type="evidence" value="ECO:0007669"/>
    <property type="project" value="InterPro"/>
</dbReference>
<dbReference type="InterPro" id="IPR001406">
    <property type="entry name" value="PsdUridine_synth_TruA"/>
</dbReference>
<evidence type="ECO:0000313" key="10">
    <source>
        <dbReference type="Proteomes" id="UP000824229"/>
    </source>
</evidence>
<dbReference type="NCBIfam" id="TIGR00071">
    <property type="entry name" value="hisT_truA"/>
    <property type="match status" value="1"/>
</dbReference>
<keyword evidence="3 4" id="KW-0413">Isomerase</keyword>
<gene>
    <name evidence="4 9" type="primary">truA</name>
    <name evidence="9" type="ORF">H9872_08365</name>
</gene>
<comment type="catalytic activity">
    <reaction evidence="4 7">
        <text>uridine(38/39/40) in tRNA = pseudouridine(38/39/40) in tRNA</text>
        <dbReference type="Rhea" id="RHEA:22376"/>
        <dbReference type="Rhea" id="RHEA-COMP:10085"/>
        <dbReference type="Rhea" id="RHEA-COMP:10087"/>
        <dbReference type="ChEBI" id="CHEBI:65314"/>
        <dbReference type="ChEBI" id="CHEBI:65315"/>
        <dbReference type="EC" id="5.4.99.12"/>
    </reaction>
</comment>
<dbReference type="PANTHER" id="PTHR11142">
    <property type="entry name" value="PSEUDOURIDYLATE SYNTHASE"/>
    <property type="match status" value="1"/>
</dbReference>
<evidence type="ECO:0000313" key="9">
    <source>
        <dbReference type="EMBL" id="MBU3804757.1"/>
    </source>
</evidence>
<dbReference type="SUPFAM" id="SSF55120">
    <property type="entry name" value="Pseudouridine synthase"/>
    <property type="match status" value="1"/>
</dbReference>
<evidence type="ECO:0000256" key="3">
    <source>
        <dbReference type="ARBA" id="ARBA00023235"/>
    </source>
</evidence>
<dbReference type="InterPro" id="IPR020097">
    <property type="entry name" value="PsdUridine_synth_TruA_a/b_dom"/>
</dbReference>
<dbReference type="AlphaFoldDB" id="A0A9E2KDJ7"/>
<dbReference type="Proteomes" id="UP000824229">
    <property type="component" value="Unassembled WGS sequence"/>
</dbReference>
<dbReference type="InterPro" id="IPR020094">
    <property type="entry name" value="TruA/RsuA/RluB/E/F_N"/>
</dbReference>
<dbReference type="EMBL" id="JAHLFQ010000196">
    <property type="protein sequence ID" value="MBU3804757.1"/>
    <property type="molecule type" value="Genomic_DNA"/>
</dbReference>
<evidence type="ECO:0000256" key="6">
    <source>
        <dbReference type="PIRSR" id="PIRSR001430-2"/>
    </source>
</evidence>
<feature type="active site" description="Nucleophile" evidence="4 5">
    <location>
        <position position="52"/>
    </location>
</feature>
<dbReference type="Gene3D" id="3.30.70.660">
    <property type="entry name" value="Pseudouridine synthase I, catalytic domain, C-terminal subdomain"/>
    <property type="match status" value="1"/>
</dbReference>
<evidence type="ECO:0000256" key="2">
    <source>
        <dbReference type="ARBA" id="ARBA00022694"/>
    </source>
</evidence>
<proteinExistence type="inferred from homology"/>